<dbReference type="Proteomes" id="UP000238479">
    <property type="component" value="Chromosome 1"/>
</dbReference>
<protein>
    <submittedName>
        <fullName evidence="1">Uncharacterized protein</fullName>
    </submittedName>
</protein>
<sequence length="74" mass="8530">MIRLFLDYFICKKMEGKESYTFPSLHLNRLSQVQTTLCLSPSPSLCIHIFTGNDRKSYITLAIFLVFSVLDPNI</sequence>
<evidence type="ECO:0000313" key="2">
    <source>
        <dbReference type="Proteomes" id="UP000238479"/>
    </source>
</evidence>
<dbReference type="EMBL" id="PDCK01000039">
    <property type="protein sequence ID" value="PRQ58835.1"/>
    <property type="molecule type" value="Genomic_DNA"/>
</dbReference>
<reference evidence="1 2" key="1">
    <citation type="journal article" date="2018" name="Nat. Genet.">
        <title>The Rosa genome provides new insights in the design of modern roses.</title>
        <authorList>
            <person name="Bendahmane M."/>
        </authorList>
    </citation>
    <scope>NUCLEOTIDE SEQUENCE [LARGE SCALE GENOMIC DNA]</scope>
    <source>
        <strain evidence="2">cv. Old Blush</strain>
    </source>
</reference>
<comment type="caution">
    <text evidence="1">The sequence shown here is derived from an EMBL/GenBank/DDBJ whole genome shotgun (WGS) entry which is preliminary data.</text>
</comment>
<organism evidence="1 2">
    <name type="scientific">Rosa chinensis</name>
    <name type="common">China rose</name>
    <dbReference type="NCBI Taxonomy" id="74649"/>
    <lineage>
        <taxon>Eukaryota</taxon>
        <taxon>Viridiplantae</taxon>
        <taxon>Streptophyta</taxon>
        <taxon>Embryophyta</taxon>
        <taxon>Tracheophyta</taxon>
        <taxon>Spermatophyta</taxon>
        <taxon>Magnoliopsida</taxon>
        <taxon>eudicotyledons</taxon>
        <taxon>Gunneridae</taxon>
        <taxon>Pentapetalae</taxon>
        <taxon>rosids</taxon>
        <taxon>fabids</taxon>
        <taxon>Rosales</taxon>
        <taxon>Rosaceae</taxon>
        <taxon>Rosoideae</taxon>
        <taxon>Rosoideae incertae sedis</taxon>
        <taxon>Rosa</taxon>
    </lineage>
</organism>
<dbReference type="Gramene" id="PRQ58835">
    <property type="protein sequence ID" value="PRQ58835"/>
    <property type="gene ID" value="RchiOBHm_Chr1g0363611"/>
</dbReference>
<gene>
    <name evidence="1" type="ORF">RchiOBHm_Chr1g0363611</name>
</gene>
<evidence type="ECO:0000313" key="1">
    <source>
        <dbReference type="EMBL" id="PRQ58835.1"/>
    </source>
</evidence>
<keyword evidence="2" id="KW-1185">Reference proteome</keyword>
<proteinExistence type="predicted"/>
<dbReference type="AlphaFoldDB" id="A0A2P6SJH7"/>
<name>A0A2P6SJH7_ROSCH</name>
<accession>A0A2P6SJH7</accession>